<keyword evidence="3" id="KW-1185">Reference proteome</keyword>
<dbReference type="AlphaFoldDB" id="A0A830DQN2"/>
<dbReference type="EMBL" id="BMAC01002404">
    <property type="protein sequence ID" value="GFQ07972.1"/>
    <property type="molecule type" value="Genomic_DNA"/>
</dbReference>
<name>A0A830DQN2_9LAMI</name>
<accession>A0A830DQN2</accession>
<feature type="compositionally biased region" description="Polar residues" evidence="1">
    <location>
        <begin position="1"/>
        <end position="15"/>
    </location>
</feature>
<evidence type="ECO:0000313" key="3">
    <source>
        <dbReference type="Proteomes" id="UP000653305"/>
    </source>
</evidence>
<proteinExistence type="predicted"/>
<dbReference type="OrthoDB" id="8062037at2759"/>
<feature type="non-terminal residue" evidence="2">
    <location>
        <position position="1"/>
    </location>
</feature>
<sequence length="127" mass="14627">SSSFFRNPNQPSATSDPFDPGSDFGSHPHLDRTNRRHRTHNSPGGNHARRDRFDPDGCDFWKMSVPQNPPPPPAAGKISPFFLSFFLRVFVFVRPIGFSHISQFQFPIYFLDFCPFYGISFIYEKEP</sequence>
<gene>
    <name evidence="2" type="ORF">PHJA_002941200</name>
</gene>
<organism evidence="2 3">
    <name type="scientific">Phtheirospermum japonicum</name>
    <dbReference type="NCBI Taxonomy" id="374723"/>
    <lineage>
        <taxon>Eukaryota</taxon>
        <taxon>Viridiplantae</taxon>
        <taxon>Streptophyta</taxon>
        <taxon>Embryophyta</taxon>
        <taxon>Tracheophyta</taxon>
        <taxon>Spermatophyta</taxon>
        <taxon>Magnoliopsida</taxon>
        <taxon>eudicotyledons</taxon>
        <taxon>Gunneridae</taxon>
        <taxon>Pentapetalae</taxon>
        <taxon>asterids</taxon>
        <taxon>lamiids</taxon>
        <taxon>Lamiales</taxon>
        <taxon>Orobanchaceae</taxon>
        <taxon>Orobanchaceae incertae sedis</taxon>
        <taxon>Phtheirospermum</taxon>
    </lineage>
</organism>
<evidence type="ECO:0000256" key="1">
    <source>
        <dbReference type="SAM" id="MobiDB-lite"/>
    </source>
</evidence>
<comment type="caution">
    <text evidence="2">The sequence shown here is derived from an EMBL/GenBank/DDBJ whole genome shotgun (WGS) entry which is preliminary data.</text>
</comment>
<evidence type="ECO:0000313" key="2">
    <source>
        <dbReference type="EMBL" id="GFQ07972.1"/>
    </source>
</evidence>
<dbReference type="Proteomes" id="UP000653305">
    <property type="component" value="Unassembled WGS sequence"/>
</dbReference>
<feature type="region of interest" description="Disordered" evidence="1">
    <location>
        <begin position="1"/>
        <end position="53"/>
    </location>
</feature>
<reference evidence="2" key="1">
    <citation type="submission" date="2020-07" db="EMBL/GenBank/DDBJ databases">
        <title>Ethylene signaling mediates host invasion by parasitic plants.</title>
        <authorList>
            <person name="Yoshida S."/>
        </authorList>
    </citation>
    <scope>NUCLEOTIDE SEQUENCE</scope>
    <source>
        <strain evidence="2">Okayama</strain>
    </source>
</reference>
<protein>
    <submittedName>
        <fullName evidence="2">Uncharacterized protein</fullName>
    </submittedName>
</protein>